<protein>
    <submittedName>
        <fullName evidence="7">Soluble hydrogenase 42 kDa subunit</fullName>
        <ecNumber evidence="7">1.12.-.-</ecNumber>
    </submittedName>
</protein>
<name>A0A1X6Y962_9RHOB</name>
<dbReference type="GO" id="GO:0008453">
    <property type="term" value="F:alanine-glyoxylate transaminase activity"/>
    <property type="evidence" value="ECO:0007669"/>
    <property type="project" value="TreeGrafter"/>
</dbReference>
<dbReference type="InterPro" id="IPR000192">
    <property type="entry name" value="Aminotrans_V_dom"/>
</dbReference>
<dbReference type="OrthoDB" id="389074at2"/>
<dbReference type="GO" id="GO:0019265">
    <property type="term" value="P:glycine biosynthetic process, by transamination of glyoxylate"/>
    <property type="evidence" value="ECO:0007669"/>
    <property type="project" value="TreeGrafter"/>
</dbReference>
<dbReference type="EC" id="1.12.-.-" evidence="7"/>
<dbReference type="AlphaFoldDB" id="A0A1X6Y962"/>
<dbReference type="InterPro" id="IPR015421">
    <property type="entry name" value="PyrdxlP-dep_Trfase_major"/>
</dbReference>
<feature type="domain" description="Aminotransferase class V" evidence="6">
    <location>
        <begin position="9"/>
        <end position="295"/>
    </location>
</feature>
<dbReference type="GO" id="GO:0004760">
    <property type="term" value="F:L-serine-pyruvate transaminase activity"/>
    <property type="evidence" value="ECO:0007669"/>
    <property type="project" value="TreeGrafter"/>
</dbReference>
<keyword evidence="7" id="KW-0560">Oxidoreductase</keyword>
<reference evidence="7 8" key="1">
    <citation type="submission" date="2017-03" db="EMBL/GenBank/DDBJ databases">
        <authorList>
            <person name="Afonso C.L."/>
            <person name="Miller P.J."/>
            <person name="Scott M.A."/>
            <person name="Spackman E."/>
            <person name="Goraichik I."/>
            <person name="Dimitrov K.M."/>
            <person name="Suarez D.L."/>
            <person name="Swayne D.E."/>
        </authorList>
    </citation>
    <scope>NUCLEOTIDE SEQUENCE [LARGE SCALE GENOMIC DNA]</scope>
    <source>
        <strain evidence="7 8">CECT 7450</strain>
    </source>
</reference>
<evidence type="ECO:0000313" key="7">
    <source>
        <dbReference type="EMBL" id="SLN13727.1"/>
    </source>
</evidence>
<evidence type="ECO:0000259" key="6">
    <source>
        <dbReference type="Pfam" id="PF00266"/>
    </source>
</evidence>
<keyword evidence="8" id="KW-1185">Reference proteome</keyword>
<comment type="similarity">
    <text evidence="2">Belongs to the class-V pyridoxal-phosphate-dependent aminotransferase family.</text>
</comment>
<dbReference type="PANTHER" id="PTHR21152">
    <property type="entry name" value="AMINOTRANSFERASE CLASS V"/>
    <property type="match status" value="1"/>
</dbReference>
<proteinExistence type="inferred from homology"/>
<evidence type="ECO:0000256" key="1">
    <source>
        <dbReference type="ARBA" id="ARBA00001933"/>
    </source>
</evidence>
<dbReference type="GO" id="GO:0016491">
    <property type="term" value="F:oxidoreductase activity"/>
    <property type="evidence" value="ECO:0007669"/>
    <property type="project" value="UniProtKB-KW"/>
</dbReference>
<accession>A0A1X6Y962</accession>
<evidence type="ECO:0000256" key="3">
    <source>
        <dbReference type="ARBA" id="ARBA00022898"/>
    </source>
</evidence>
<evidence type="ECO:0000256" key="5">
    <source>
        <dbReference type="PIRSR" id="PIRSR000524-50"/>
    </source>
</evidence>
<dbReference type="Pfam" id="PF00266">
    <property type="entry name" value="Aminotran_5"/>
    <property type="match status" value="1"/>
</dbReference>
<dbReference type="PANTHER" id="PTHR21152:SF40">
    <property type="entry name" value="ALANINE--GLYOXYLATE AMINOTRANSFERASE"/>
    <property type="match status" value="1"/>
</dbReference>
<gene>
    <name evidence="7" type="ORF">ROA7450_00213</name>
</gene>
<dbReference type="SUPFAM" id="SSF53383">
    <property type="entry name" value="PLP-dependent transferases"/>
    <property type="match status" value="1"/>
</dbReference>
<dbReference type="InterPro" id="IPR024169">
    <property type="entry name" value="SP_NH2Trfase/AEP_transaminase"/>
</dbReference>
<dbReference type="RefSeq" id="WP_085803762.1">
    <property type="nucleotide sequence ID" value="NZ_FWFX01000001.1"/>
</dbReference>
<dbReference type="InterPro" id="IPR015424">
    <property type="entry name" value="PyrdxlP-dep_Trfase"/>
</dbReference>
<evidence type="ECO:0000256" key="2">
    <source>
        <dbReference type="ARBA" id="ARBA00009236"/>
    </source>
</evidence>
<feature type="modified residue" description="N6-(pyridoxal phosphate)lysine" evidence="5">
    <location>
        <position position="198"/>
    </location>
</feature>
<dbReference type="PIRSF" id="PIRSF000524">
    <property type="entry name" value="SPT"/>
    <property type="match status" value="1"/>
</dbReference>
<organism evidence="7 8">
    <name type="scientific">Roseovarius albus</name>
    <dbReference type="NCBI Taxonomy" id="1247867"/>
    <lineage>
        <taxon>Bacteria</taxon>
        <taxon>Pseudomonadati</taxon>
        <taxon>Pseudomonadota</taxon>
        <taxon>Alphaproteobacteria</taxon>
        <taxon>Rhodobacterales</taxon>
        <taxon>Roseobacteraceae</taxon>
        <taxon>Roseovarius</taxon>
    </lineage>
</organism>
<dbReference type="Gene3D" id="3.90.1150.10">
    <property type="entry name" value="Aspartate Aminotransferase, domain 1"/>
    <property type="match status" value="1"/>
</dbReference>
<sequence>MNLSQGRSYLAIPGPSVMPDEVLNAMHHAAPNIYGSALNDLAASLARDLKKVARTEGQVAMYISNGHGAWEAALANLFTPGDKVLVLATGRFGHGWGEMATALGLEVQVEDFGKSSAVDMDRFRALLQSDSSHGIKAVLVPHVDTSTSVRNDVAAMRATLDELKHPALFMVDCIASLGCDRFEMDAWGVDVMVSACQKGLMVPPGLGFVFYSDKAAAIRASMERVSKYWDWQPRSDPKVFYQFFGGTAPTHHMFGLRKALDMILEEGMEHVWKRHEMLANAIWAACKKWSDSNVLWLNVDKIESRSNAVTLINLNAPDGARVRDWVERTAGLTLGIGLGMESTEDPNADGYFRIGHMGHVNAHMILGVLGTIDAALKALDIPHGEGALEAAARELSR</sequence>
<feature type="binding site" evidence="4">
    <location>
        <position position="353"/>
    </location>
    <ligand>
        <name>substrate</name>
    </ligand>
</feature>
<evidence type="ECO:0000256" key="4">
    <source>
        <dbReference type="PIRSR" id="PIRSR000524-1"/>
    </source>
</evidence>
<dbReference type="Gene3D" id="3.40.640.10">
    <property type="entry name" value="Type I PLP-dependent aspartate aminotransferase-like (Major domain)"/>
    <property type="match status" value="1"/>
</dbReference>
<comment type="cofactor">
    <cofactor evidence="1 5">
        <name>pyridoxal 5'-phosphate</name>
        <dbReference type="ChEBI" id="CHEBI:597326"/>
    </cofactor>
</comment>
<dbReference type="EMBL" id="FWFX01000001">
    <property type="protein sequence ID" value="SLN13727.1"/>
    <property type="molecule type" value="Genomic_DNA"/>
</dbReference>
<keyword evidence="3 5" id="KW-0663">Pyridoxal phosphate</keyword>
<dbReference type="Proteomes" id="UP000193061">
    <property type="component" value="Unassembled WGS sequence"/>
</dbReference>
<dbReference type="FunFam" id="3.90.1150.10:FF:000204">
    <property type="entry name" value="Hypothetical aminotransferase"/>
    <property type="match status" value="1"/>
</dbReference>
<dbReference type="InterPro" id="IPR015422">
    <property type="entry name" value="PyrdxlP-dep_Trfase_small"/>
</dbReference>
<evidence type="ECO:0000313" key="8">
    <source>
        <dbReference type="Proteomes" id="UP000193061"/>
    </source>
</evidence>